<dbReference type="AlphaFoldDB" id="A0A133PQJ5"/>
<accession>A0A133PQJ5</accession>
<feature type="transmembrane region" description="Helical" evidence="1">
    <location>
        <begin position="47"/>
        <end position="66"/>
    </location>
</feature>
<sequence length="174" mass="20554">MASTNNFIKYLVLEKSKTFLFFLNNFDIIKEKEGLLMAKKDLRNKKNVAFIIFAILIIFSTCFYHLKLRKPDAYVTMDPLTVQFHFTGYDGSGKAEIEILEYPKIVSLKNEKDREDIEKILHNPSIEWSKNENLRNGEEIFYYLRYPNTGRYNIKFDREYGSTGTRVQDLIPKN</sequence>
<proteinExistence type="predicted"/>
<evidence type="ECO:0000256" key="1">
    <source>
        <dbReference type="SAM" id="Phobius"/>
    </source>
</evidence>
<gene>
    <name evidence="2" type="ORF">HMPREF3229_00695</name>
</gene>
<name>A0A133PQJ5_9FIRM</name>
<dbReference type="EMBL" id="LRQE01000022">
    <property type="protein sequence ID" value="KXA30915.1"/>
    <property type="molecule type" value="Genomic_DNA"/>
</dbReference>
<keyword evidence="1" id="KW-0472">Membrane</keyword>
<comment type="caution">
    <text evidence="2">The sequence shown here is derived from an EMBL/GenBank/DDBJ whole genome shotgun (WGS) entry which is preliminary data.</text>
</comment>
<dbReference type="Proteomes" id="UP000070174">
    <property type="component" value="Unassembled WGS sequence"/>
</dbReference>
<evidence type="ECO:0000313" key="2">
    <source>
        <dbReference type="EMBL" id="KXA30915.1"/>
    </source>
</evidence>
<keyword evidence="1" id="KW-0812">Transmembrane</keyword>
<reference evidence="2 3" key="1">
    <citation type="submission" date="2016-01" db="EMBL/GenBank/DDBJ databases">
        <authorList>
            <person name="Oliw E.H."/>
        </authorList>
    </citation>
    <scope>NUCLEOTIDE SEQUENCE [LARGE SCALE GENOMIC DNA]</scope>
    <source>
        <strain evidence="2 3">CMW7756A</strain>
    </source>
</reference>
<protein>
    <submittedName>
        <fullName evidence="2">Uncharacterized protein</fullName>
    </submittedName>
</protein>
<dbReference type="PATRIC" id="fig|54005.3.peg.683"/>
<organism evidence="2">
    <name type="scientific">Peptoniphilus harei</name>
    <dbReference type="NCBI Taxonomy" id="54005"/>
    <lineage>
        <taxon>Bacteria</taxon>
        <taxon>Bacillati</taxon>
        <taxon>Bacillota</taxon>
        <taxon>Tissierellia</taxon>
        <taxon>Tissierellales</taxon>
        <taxon>Peptoniphilaceae</taxon>
        <taxon>Peptoniphilus</taxon>
    </lineage>
</organism>
<keyword evidence="1" id="KW-1133">Transmembrane helix</keyword>
<evidence type="ECO:0000313" key="3">
    <source>
        <dbReference type="Proteomes" id="UP000070174"/>
    </source>
</evidence>